<name>A0ACB7STS6_HYAAI</name>
<evidence type="ECO:0000313" key="1">
    <source>
        <dbReference type="EMBL" id="KAH6937174.1"/>
    </source>
</evidence>
<organism evidence="1 2">
    <name type="scientific">Hyalomma asiaticum</name>
    <name type="common">Tick</name>
    <dbReference type="NCBI Taxonomy" id="266040"/>
    <lineage>
        <taxon>Eukaryota</taxon>
        <taxon>Metazoa</taxon>
        <taxon>Ecdysozoa</taxon>
        <taxon>Arthropoda</taxon>
        <taxon>Chelicerata</taxon>
        <taxon>Arachnida</taxon>
        <taxon>Acari</taxon>
        <taxon>Parasitiformes</taxon>
        <taxon>Ixodida</taxon>
        <taxon>Ixodoidea</taxon>
        <taxon>Ixodidae</taxon>
        <taxon>Hyalomminae</taxon>
        <taxon>Hyalomma</taxon>
    </lineage>
</organism>
<protein>
    <submittedName>
        <fullName evidence="1">Uncharacterized protein</fullName>
    </submittedName>
</protein>
<comment type="caution">
    <text evidence="1">The sequence shown here is derived from an EMBL/GenBank/DDBJ whole genome shotgun (WGS) entry which is preliminary data.</text>
</comment>
<gene>
    <name evidence="1" type="ORF">HPB50_025820</name>
</gene>
<evidence type="ECO:0000313" key="2">
    <source>
        <dbReference type="Proteomes" id="UP000821845"/>
    </source>
</evidence>
<accession>A0ACB7STS6</accession>
<dbReference type="EMBL" id="CM023483">
    <property type="protein sequence ID" value="KAH6937174.1"/>
    <property type="molecule type" value="Genomic_DNA"/>
</dbReference>
<reference evidence="1" key="1">
    <citation type="submission" date="2020-05" db="EMBL/GenBank/DDBJ databases">
        <title>Large-scale comparative analyses of tick genomes elucidate their genetic diversity and vector capacities.</title>
        <authorList>
            <person name="Jia N."/>
            <person name="Wang J."/>
            <person name="Shi W."/>
            <person name="Du L."/>
            <person name="Sun Y."/>
            <person name="Zhan W."/>
            <person name="Jiang J."/>
            <person name="Wang Q."/>
            <person name="Zhang B."/>
            <person name="Ji P."/>
            <person name="Sakyi L.B."/>
            <person name="Cui X."/>
            <person name="Yuan T."/>
            <person name="Jiang B."/>
            <person name="Yang W."/>
            <person name="Lam T.T.-Y."/>
            <person name="Chang Q."/>
            <person name="Ding S."/>
            <person name="Wang X."/>
            <person name="Zhu J."/>
            <person name="Ruan X."/>
            <person name="Zhao L."/>
            <person name="Wei J."/>
            <person name="Que T."/>
            <person name="Du C."/>
            <person name="Cheng J."/>
            <person name="Dai P."/>
            <person name="Han X."/>
            <person name="Huang E."/>
            <person name="Gao Y."/>
            <person name="Liu J."/>
            <person name="Shao H."/>
            <person name="Ye R."/>
            <person name="Li L."/>
            <person name="Wei W."/>
            <person name="Wang X."/>
            <person name="Wang C."/>
            <person name="Yang T."/>
            <person name="Huo Q."/>
            <person name="Li W."/>
            <person name="Guo W."/>
            <person name="Chen H."/>
            <person name="Zhou L."/>
            <person name="Ni X."/>
            <person name="Tian J."/>
            <person name="Zhou Y."/>
            <person name="Sheng Y."/>
            <person name="Liu T."/>
            <person name="Pan Y."/>
            <person name="Xia L."/>
            <person name="Li J."/>
            <person name="Zhao F."/>
            <person name="Cao W."/>
        </authorList>
    </citation>
    <scope>NUCLEOTIDE SEQUENCE</scope>
    <source>
        <strain evidence="1">Hyas-2018</strain>
    </source>
</reference>
<keyword evidence="2" id="KW-1185">Reference proteome</keyword>
<sequence length="143" mass="15569">MTSTMQIPDRIQAPYFTDPVEAEAQGDGHSVQGDGEHPGGAHINAGEAARARWTPHTLANDRSKQRSRAVARRRRRRGTAAAASTRPGAPLLPLTPARAAQARRRSTRRAASPSLARAPVDRCARGHRGRDMCAPQLEREVLR</sequence>
<dbReference type="Proteomes" id="UP000821845">
    <property type="component" value="Chromosome 3"/>
</dbReference>
<proteinExistence type="predicted"/>